<dbReference type="AlphaFoldDB" id="A0A366XWR2"/>
<dbReference type="InterPro" id="IPR029069">
    <property type="entry name" value="HotDog_dom_sf"/>
</dbReference>
<dbReference type="InterPro" id="IPR006684">
    <property type="entry name" value="YbgC/YbaW"/>
</dbReference>
<dbReference type="Pfam" id="PF13279">
    <property type="entry name" value="4HBT_2"/>
    <property type="match status" value="1"/>
</dbReference>
<dbReference type="PANTHER" id="PTHR31793:SF27">
    <property type="entry name" value="NOVEL THIOESTERASE SUPERFAMILY DOMAIN AND SAPOSIN A-TYPE DOMAIN CONTAINING PROTEIN (0610012H03RIK)"/>
    <property type="match status" value="1"/>
</dbReference>
<reference evidence="3 4" key="1">
    <citation type="submission" date="2018-07" db="EMBL/GenBank/DDBJ databases">
        <title>Lottiidibacillus patelloidae gen. nov., sp. nov., isolated from the intestinal tract of a marine limpet and the reclassification of B. taeanensis BH030017T, B. algicola KMM 3737T and B. hwajinpoensis SW-72T as genus Lottiidibacillus.</title>
        <authorList>
            <person name="Liu R."/>
            <person name="Huang Z."/>
        </authorList>
    </citation>
    <scope>NUCLEOTIDE SEQUENCE [LARGE SCALE GENOMIC DNA]</scope>
    <source>
        <strain evidence="3 4">BH030017</strain>
    </source>
</reference>
<dbReference type="SUPFAM" id="SSF54637">
    <property type="entry name" value="Thioesterase/thiol ester dehydrase-isomerase"/>
    <property type="match status" value="1"/>
</dbReference>
<accession>A0A366XWR2</accession>
<comment type="caution">
    <text evidence="3">The sequence shown here is derived from an EMBL/GenBank/DDBJ whole genome shotgun (WGS) entry which is preliminary data.</text>
</comment>
<keyword evidence="4" id="KW-1185">Reference proteome</keyword>
<sequence length="147" mass="17093">MPLINNTKQNESRRLRVKKEYKVKVRWGDTDAAGIVYYPNFYKWMDEATHEFFTSAGYSTSKLFMDEQIGIPLLETHCEYKSPLFFEDEICVTTTIELVKSKVFRAAHIITRGEQLIAEGYELRAWAAFKDGAKAIEIPEEVKQKIM</sequence>
<dbReference type="CDD" id="cd00586">
    <property type="entry name" value="4HBT"/>
    <property type="match status" value="1"/>
</dbReference>
<comment type="similarity">
    <text evidence="1">Belongs to the 4-hydroxybenzoyl-CoA thioesterase family.</text>
</comment>
<proteinExistence type="inferred from homology"/>
<dbReference type="OrthoDB" id="9800856at2"/>
<dbReference type="InterPro" id="IPR050563">
    <property type="entry name" value="4-hydroxybenzoyl-CoA_TE"/>
</dbReference>
<evidence type="ECO:0000313" key="3">
    <source>
        <dbReference type="EMBL" id="RBW70076.1"/>
    </source>
</evidence>
<keyword evidence="2" id="KW-0378">Hydrolase</keyword>
<organism evidence="3 4">
    <name type="scientific">Bacillus taeanensis</name>
    <dbReference type="NCBI Taxonomy" id="273032"/>
    <lineage>
        <taxon>Bacteria</taxon>
        <taxon>Bacillati</taxon>
        <taxon>Bacillota</taxon>
        <taxon>Bacilli</taxon>
        <taxon>Bacillales</taxon>
        <taxon>Bacillaceae</taxon>
        <taxon>Bacillus</taxon>
    </lineage>
</organism>
<dbReference type="EMBL" id="QOCW01000006">
    <property type="protein sequence ID" value="RBW70076.1"/>
    <property type="molecule type" value="Genomic_DNA"/>
</dbReference>
<dbReference type="GO" id="GO:0047617">
    <property type="term" value="F:fatty acyl-CoA hydrolase activity"/>
    <property type="evidence" value="ECO:0007669"/>
    <property type="project" value="TreeGrafter"/>
</dbReference>
<evidence type="ECO:0000256" key="1">
    <source>
        <dbReference type="ARBA" id="ARBA00005953"/>
    </source>
</evidence>
<gene>
    <name evidence="3" type="ORF">DS031_07720</name>
</gene>
<dbReference type="PIRSF" id="PIRSF003230">
    <property type="entry name" value="YbgC"/>
    <property type="match status" value="1"/>
</dbReference>
<protein>
    <submittedName>
        <fullName evidence="3">Acyl-CoA thioesterase</fullName>
    </submittedName>
</protein>
<name>A0A366XWR2_9BACI</name>
<dbReference type="PANTHER" id="PTHR31793">
    <property type="entry name" value="4-HYDROXYBENZOYL-COA THIOESTERASE FAMILY MEMBER"/>
    <property type="match status" value="1"/>
</dbReference>
<dbReference type="Proteomes" id="UP000253314">
    <property type="component" value="Unassembled WGS sequence"/>
</dbReference>
<evidence type="ECO:0000256" key="2">
    <source>
        <dbReference type="ARBA" id="ARBA00022801"/>
    </source>
</evidence>
<evidence type="ECO:0000313" key="4">
    <source>
        <dbReference type="Proteomes" id="UP000253314"/>
    </source>
</evidence>
<dbReference type="Gene3D" id="3.10.129.10">
    <property type="entry name" value="Hotdog Thioesterase"/>
    <property type="match status" value="1"/>
</dbReference>